<feature type="compositionally biased region" description="Acidic residues" evidence="1">
    <location>
        <begin position="359"/>
        <end position="368"/>
    </location>
</feature>
<proteinExistence type="predicted"/>
<feature type="compositionally biased region" description="Basic and acidic residues" evidence="1">
    <location>
        <begin position="282"/>
        <end position="307"/>
    </location>
</feature>
<evidence type="ECO:0000313" key="3">
    <source>
        <dbReference type="Proteomes" id="UP000663827"/>
    </source>
</evidence>
<feature type="non-terminal residue" evidence="2">
    <location>
        <position position="1"/>
    </location>
</feature>
<dbReference type="Proteomes" id="UP000663827">
    <property type="component" value="Unassembled WGS sequence"/>
</dbReference>
<protein>
    <submittedName>
        <fullName evidence="2">Uncharacterized protein</fullName>
    </submittedName>
</protein>
<dbReference type="AlphaFoldDB" id="A0A8H3I1T2"/>
<feature type="compositionally biased region" description="Basic and acidic residues" evidence="1">
    <location>
        <begin position="405"/>
        <end position="416"/>
    </location>
</feature>
<accession>A0A8H3I1T2</accession>
<name>A0A8H3I1T2_9AGAM</name>
<sequence>MGRTKKQKAAAAKDEPGPDDYIFLAVFFPIGRSAAPLAREEDETDVQAAQRIGRWMHEAGLPIRKLFSRKSDTHIIVEVRKEVPEEVINSKLGAYRWVDTIADISKIPAESRDCETTVLRARVKSHDAIDKMGGMVYFHIDPIIPTGPRSESPFKTPFPKPKRIGYREPSTFSSMIQYYPLPPEFTPVEEFSAELDIKPDIKPVVEPANPPVNLEVKPEIKPNVSGDLHQGIYIASANLVPDSTPTKASNSNGETKFKPEADIKPKAEELLLRPNWDMNPSAEERAEQDRLRTEDNLETKPKVEEAIRPNWDMNPSAEERSEQEKLRVKHEEHNIRPNWDMNPSVEERVKQEVLRAEFEAEEPSELDPSEQNGTPPAPTDAPSREPEVSPRVKSEPGQPLVVQKRPAEVVDRQERG</sequence>
<feature type="compositionally biased region" description="Basic and acidic residues" evidence="1">
    <location>
        <begin position="317"/>
        <end position="335"/>
    </location>
</feature>
<dbReference type="EMBL" id="CAJNJQ010003879">
    <property type="protein sequence ID" value="CAE7206037.1"/>
    <property type="molecule type" value="Genomic_DNA"/>
</dbReference>
<comment type="caution">
    <text evidence="2">The sequence shown here is derived from an EMBL/GenBank/DDBJ whole genome shotgun (WGS) entry which is preliminary data.</text>
</comment>
<organism evidence="2 3">
    <name type="scientific">Rhizoctonia solani</name>
    <dbReference type="NCBI Taxonomy" id="456999"/>
    <lineage>
        <taxon>Eukaryota</taxon>
        <taxon>Fungi</taxon>
        <taxon>Dikarya</taxon>
        <taxon>Basidiomycota</taxon>
        <taxon>Agaricomycotina</taxon>
        <taxon>Agaricomycetes</taxon>
        <taxon>Cantharellales</taxon>
        <taxon>Ceratobasidiaceae</taxon>
        <taxon>Rhizoctonia</taxon>
    </lineage>
</organism>
<feature type="region of interest" description="Disordered" evidence="1">
    <location>
        <begin position="275"/>
        <end position="416"/>
    </location>
</feature>
<evidence type="ECO:0000313" key="2">
    <source>
        <dbReference type="EMBL" id="CAE7206037.1"/>
    </source>
</evidence>
<feature type="compositionally biased region" description="Basic and acidic residues" evidence="1">
    <location>
        <begin position="382"/>
        <end position="394"/>
    </location>
</feature>
<gene>
    <name evidence="2" type="ORF">RDB_LOCUS143669</name>
</gene>
<feature type="compositionally biased region" description="Basic and acidic residues" evidence="1">
    <location>
        <begin position="345"/>
        <end position="358"/>
    </location>
</feature>
<evidence type="ECO:0000256" key="1">
    <source>
        <dbReference type="SAM" id="MobiDB-lite"/>
    </source>
</evidence>
<reference evidence="2" key="1">
    <citation type="submission" date="2021-01" db="EMBL/GenBank/DDBJ databases">
        <authorList>
            <person name="Kaushik A."/>
        </authorList>
    </citation>
    <scope>NUCLEOTIDE SEQUENCE</scope>
    <source>
        <strain evidence="2">AG5</strain>
    </source>
</reference>